<protein>
    <submittedName>
        <fullName evidence="15">TonB-dependent receptor</fullName>
    </submittedName>
</protein>
<dbReference type="GO" id="GO:0044718">
    <property type="term" value="P:siderophore transmembrane transport"/>
    <property type="evidence" value="ECO:0007669"/>
    <property type="project" value="TreeGrafter"/>
</dbReference>
<dbReference type="InterPro" id="IPR000531">
    <property type="entry name" value="Beta-barrel_TonB"/>
</dbReference>
<dbReference type="InterPro" id="IPR039426">
    <property type="entry name" value="TonB-dep_rcpt-like"/>
</dbReference>
<keyword evidence="4 10" id="KW-0812">Transmembrane</keyword>
<dbReference type="Proteomes" id="UP000285777">
    <property type="component" value="Unassembled WGS sequence"/>
</dbReference>
<evidence type="ECO:0000256" key="10">
    <source>
        <dbReference type="PROSITE-ProRule" id="PRU01360"/>
    </source>
</evidence>
<organism evidence="15 16">
    <name type="scientific">Phocaeicola vulgatus</name>
    <name type="common">Bacteroides vulgatus</name>
    <dbReference type="NCBI Taxonomy" id="821"/>
    <lineage>
        <taxon>Bacteria</taxon>
        <taxon>Pseudomonadati</taxon>
        <taxon>Bacteroidota</taxon>
        <taxon>Bacteroidia</taxon>
        <taxon>Bacteroidales</taxon>
        <taxon>Bacteroidaceae</taxon>
        <taxon>Phocaeicola</taxon>
    </lineage>
</organism>
<evidence type="ECO:0000256" key="11">
    <source>
        <dbReference type="RuleBase" id="RU003357"/>
    </source>
</evidence>
<evidence type="ECO:0000256" key="7">
    <source>
        <dbReference type="ARBA" id="ARBA00023136"/>
    </source>
</evidence>
<evidence type="ECO:0000256" key="6">
    <source>
        <dbReference type="ARBA" id="ARBA00023077"/>
    </source>
</evidence>
<feature type="signal peptide" evidence="12">
    <location>
        <begin position="1"/>
        <end position="19"/>
    </location>
</feature>
<dbReference type="InterPro" id="IPR008969">
    <property type="entry name" value="CarboxyPept-like_regulatory"/>
</dbReference>
<evidence type="ECO:0000256" key="12">
    <source>
        <dbReference type="SAM" id="SignalP"/>
    </source>
</evidence>
<comment type="caution">
    <text evidence="15">The sequence shown here is derived from an EMBL/GenBank/DDBJ whole genome shotgun (WGS) entry which is preliminary data.</text>
</comment>
<dbReference type="Pfam" id="PF07715">
    <property type="entry name" value="Plug"/>
    <property type="match status" value="1"/>
</dbReference>
<comment type="subcellular location">
    <subcellularLocation>
        <location evidence="1 10">Cell outer membrane</location>
        <topology evidence="1 10">Multi-pass membrane protein</topology>
    </subcellularLocation>
</comment>
<feature type="domain" description="TonB-dependent receptor-like beta-barrel" evidence="13">
    <location>
        <begin position="279"/>
        <end position="698"/>
    </location>
</feature>
<dbReference type="PANTHER" id="PTHR30069">
    <property type="entry name" value="TONB-DEPENDENT OUTER MEMBRANE RECEPTOR"/>
    <property type="match status" value="1"/>
</dbReference>
<dbReference type="SUPFAM" id="SSF56935">
    <property type="entry name" value="Porins"/>
    <property type="match status" value="1"/>
</dbReference>
<evidence type="ECO:0000256" key="4">
    <source>
        <dbReference type="ARBA" id="ARBA00022692"/>
    </source>
</evidence>
<reference evidence="15 16" key="1">
    <citation type="submission" date="2018-08" db="EMBL/GenBank/DDBJ databases">
        <title>A genome reference for cultivated species of the human gut microbiota.</title>
        <authorList>
            <person name="Zou Y."/>
            <person name="Xue W."/>
            <person name="Luo G."/>
        </authorList>
    </citation>
    <scope>NUCLEOTIDE SEQUENCE [LARGE SCALE GENOMIC DNA]</scope>
    <source>
        <strain evidence="15 16">AM13-21</strain>
    </source>
</reference>
<dbReference type="Gene3D" id="2.40.170.20">
    <property type="entry name" value="TonB-dependent receptor, beta-barrel domain"/>
    <property type="match status" value="1"/>
</dbReference>
<keyword evidence="6 11" id="KW-0798">TonB box</keyword>
<dbReference type="Gene3D" id="2.170.130.10">
    <property type="entry name" value="TonB-dependent receptor, plug domain"/>
    <property type="match status" value="1"/>
</dbReference>
<name>A0A415BW90_PHOVU</name>
<evidence type="ECO:0000256" key="9">
    <source>
        <dbReference type="ARBA" id="ARBA00023237"/>
    </source>
</evidence>
<dbReference type="Pfam" id="PF13715">
    <property type="entry name" value="CarbopepD_reg_2"/>
    <property type="match status" value="1"/>
</dbReference>
<keyword evidence="3 10" id="KW-1134">Transmembrane beta strand</keyword>
<dbReference type="InterPro" id="IPR036942">
    <property type="entry name" value="Beta-barrel_TonB_sf"/>
</dbReference>
<keyword evidence="5 12" id="KW-0732">Signal</keyword>
<feature type="chain" id="PRO_5018972033" evidence="12">
    <location>
        <begin position="20"/>
        <end position="744"/>
    </location>
</feature>
<dbReference type="GO" id="GO:0015344">
    <property type="term" value="F:siderophore uptake transmembrane transporter activity"/>
    <property type="evidence" value="ECO:0007669"/>
    <property type="project" value="TreeGrafter"/>
</dbReference>
<proteinExistence type="inferred from homology"/>
<evidence type="ECO:0000259" key="13">
    <source>
        <dbReference type="Pfam" id="PF00593"/>
    </source>
</evidence>
<dbReference type="InterPro" id="IPR012910">
    <property type="entry name" value="Plug_dom"/>
</dbReference>
<keyword evidence="9 10" id="KW-0998">Cell outer membrane</keyword>
<sequence>MKFIVFLGAFLWHLMPVSAQVKGMVKDNQGEPVVAANVFWINTTNGTVTDEKGAFTIEQPVGAKKLVVSFIGYENDTIVVENDHKELAIILQGSVMMDEVQVVERKIGVVKSRSSVLNQDMISSAELARAACCNLGESFTTNPSVDVSYADAATGARQIKLLGLSGTYVQMLTENIPNYRGASAPFALGYIPGPWMQSIQVSKGSSSVKNGYEAITGQINVEFKKPQAPQSLNVNLFANSKEKYEANFDANVHLNSRLSTGLLAHYENSTRSHDDNGDGFLDMPKVEQYNLQNRWAWMGNKYVFQASVKAMKEDRTSGQATHLHADNSVDGFVGRELYKIGIHTERYEAFTKNAYILDKDKGTNLALILSGSLHKQDAGYGYKLYNVDQKNLYASLMFETNFDERNSISAGLSLNYDYFNQTYRLENDNTGTLLYGKEKETVPGAYVQYTYNWKDKIILMGGIRADHSDIYGTFVTPRAHIKYAPDDWVNLRVSVGKGYRTNHALAENNYLLASSRKVKIDNDLDQEEAWNYGFSSSFYIPVFGKTLNVNTEYYYTDFRRQMIIDLDTDPHIVHFANLEGKSYSHTFQAEATYPFFKGFTLTAAYRLTDVKTTYNKELLERPLTGKYKGLLTASYQTPLGLWQFDVTLQMNGGGRMPSPYTLPDGVSSWNTRYQSYQLLSAQITRWFRHWSIYVGGENMTNFKQKNPIVGASDPWGTNFDSTMIWGPVHGAMYYVGFRFNWDRN</sequence>
<keyword evidence="8 15" id="KW-0675">Receptor</keyword>
<dbReference type="GO" id="GO:0009279">
    <property type="term" value="C:cell outer membrane"/>
    <property type="evidence" value="ECO:0007669"/>
    <property type="project" value="UniProtKB-SubCell"/>
</dbReference>
<keyword evidence="7 10" id="KW-0472">Membrane</keyword>
<evidence type="ECO:0000313" key="16">
    <source>
        <dbReference type="Proteomes" id="UP000285777"/>
    </source>
</evidence>
<dbReference type="Pfam" id="PF00593">
    <property type="entry name" value="TonB_dep_Rec_b-barrel"/>
    <property type="match status" value="1"/>
</dbReference>
<evidence type="ECO:0000259" key="14">
    <source>
        <dbReference type="Pfam" id="PF07715"/>
    </source>
</evidence>
<evidence type="ECO:0000256" key="8">
    <source>
        <dbReference type="ARBA" id="ARBA00023170"/>
    </source>
</evidence>
<dbReference type="SUPFAM" id="SSF49464">
    <property type="entry name" value="Carboxypeptidase regulatory domain-like"/>
    <property type="match status" value="1"/>
</dbReference>
<dbReference type="EMBL" id="QRLF01000003">
    <property type="protein sequence ID" value="RHI96116.1"/>
    <property type="molecule type" value="Genomic_DNA"/>
</dbReference>
<evidence type="ECO:0000256" key="3">
    <source>
        <dbReference type="ARBA" id="ARBA00022452"/>
    </source>
</evidence>
<keyword evidence="2 10" id="KW-0813">Transport</keyword>
<dbReference type="Gene3D" id="2.60.40.1120">
    <property type="entry name" value="Carboxypeptidase-like, regulatory domain"/>
    <property type="match status" value="1"/>
</dbReference>
<evidence type="ECO:0000256" key="2">
    <source>
        <dbReference type="ARBA" id="ARBA00022448"/>
    </source>
</evidence>
<comment type="similarity">
    <text evidence="10 11">Belongs to the TonB-dependent receptor family.</text>
</comment>
<dbReference type="InterPro" id="IPR037066">
    <property type="entry name" value="Plug_dom_sf"/>
</dbReference>
<evidence type="ECO:0000256" key="5">
    <source>
        <dbReference type="ARBA" id="ARBA00022729"/>
    </source>
</evidence>
<evidence type="ECO:0000313" key="15">
    <source>
        <dbReference type="EMBL" id="RHI96116.1"/>
    </source>
</evidence>
<dbReference type="AlphaFoldDB" id="A0A415BW90"/>
<dbReference type="PROSITE" id="PS52016">
    <property type="entry name" value="TONB_DEPENDENT_REC_3"/>
    <property type="match status" value="1"/>
</dbReference>
<feature type="domain" description="TonB-dependent receptor plug" evidence="14">
    <location>
        <begin position="119"/>
        <end position="217"/>
    </location>
</feature>
<dbReference type="RefSeq" id="WP_118289861.1">
    <property type="nucleotide sequence ID" value="NZ_QRLF01000003.1"/>
</dbReference>
<evidence type="ECO:0000256" key="1">
    <source>
        <dbReference type="ARBA" id="ARBA00004571"/>
    </source>
</evidence>
<accession>A0A415BW90</accession>
<dbReference type="PANTHER" id="PTHR30069:SF29">
    <property type="entry name" value="HEMOGLOBIN AND HEMOGLOBIN-HAPTOGLOBIN-BINDING PROTEIN 1-RELATED"/>
    <property type="match status" value="1"/>
</dbReference>
<gene>
    <name evidence="15" type="ORF">DW150_02000</name>
</gene>